<reference evidence="2 3" key="1">
    <citation type="journal article" date="2011" name="J. Bacteriol.">
        <title>Genome sequence of Brevibacillus laterosporus LMG 15441, a pathogen of invertebrates.</title>
        <authorList>
            <person name="Djukic M."/>
            <person name="Poehlein A."/>
            <person name="Thurmer A."/>
            <person name="Daniel R."/>
        </authorList>
    </citation>
    <scope>NUCLEOTIDE SEQUENCE [LARGE SCALE GENOMIC DNA]</scope>
    <source>
        <strain evidence="2 3">LMG 15441</strain>
    </source>
</reference>
<keyword evidence="3" id="KW-1185">Reference proteome</keyword>
<dbReference type="KEGG" id="blr:BRLA_c031470"/>
<evidence type="ECO:0000313" key="2">
    <source>
        <dbReference type="EMBL" id="AIG27459.1"/>
    </source>
</evidence>
<evidence type="ECO:0000256" key="1">
    <source>
        <dbReference type="SAM" id="Coils"/>
    </source>
</evidence>
<dbReference type="Proteomes" id="UP000005850">
    <property type="component" value="Chromosome"/>
</dbReference>
<dbReference type="AlphaFoldDB" id="A0A075R6J0"/>
<evidence type="ECO:0000313" key="3">
    <source>
        <dbReference type="Proteomes" id="UP000005850"/>
    </source>
</evidence>
<sequence length="72" mass="8377">MSIRQTLSNLEDSIAEIINFKEETDDRYRSTPNILTALAEFHEHKLSALISNLEKIEEELIEYVEEKEIDPA</sequence>
<dbReference type="STRING" id="1042163.BRLA_c031470"/>
<proteinExistence type="predicted"/>
<accession>A0A075R6J0</accession>
<dbReference type="RefSeq" id="WP_003337092.1">
    <property type="nucleotide sequence ID" value="NZ_CP007806.1"/>
</dbReference>
<protein>
    <submittedName>
        <fullName evidence="2">Uncharacterized protein</fullName>
    </submittedName>
</protein>
<keyword evidence="1" id="KW-0175">Coiled coil</keyword>
<gene>
    <name evidence="2" type="ORF">BRLA_c031470</name>
</gene>
<dbReference type="EMBL" id="CP007806">
    <property type="protein sequence ID" value="AIG27459.1"/>
    <property type="molecule type" value="Genomic_DNA"/>
</dbReference>
<organism evidence="2 3">
    <name type="scientific">Brevibacillus laterosporus LMG 15441</name>
    <dbReference type="NCBI Taxonomy" id="1042163"/>
    <lineage>
        <taxon>Bacteria</taxon>
        <taxon>Bacillati</taxon>
        <taxon>Bacillota</taxon>
        <taxon>Bacilli</taxon>
        <taxon>Bacillales</taxon>
        <taxon>Paenibacillaceae</taxon>
        <taxon>Brevibacillus</taxon>
    </lineage>
</organism>
<name>A0A075R6J0_BRELA</name>
<feature type="coiled-coil region" evidence="1">
    <location>
        <begin position="39"/>
        <end position="66"/>
    </location>
</feature>
<dbReference type="HOGENOM" id="CLU_2714481_0_0_9"/>